<evidence type="ECO:0000256" key="5">
    <source>
        <dbReference type="SAM" id="MobiDB-lite"/>
    </source>
</evidence>
<keyword evidence="6" id="KW-0560">Oxidoreductase</keyword>
<evidence type="ECO:0000256" key="4">
    <source>
        <dbReference type="PIRSR" id="PIRSR602401-1"/>
    </source>
</evidence>
<name>A0AAN6N598_9PEZI</name>
<comment type="caution">
    <text evidence="6">The sequence shown here is derived from an EMBL/GenBank/DDBJ whole genome shotgun (WGS) entry which is preliminary data.</text>
</comment>
<keyword evidence="2 4" id="KW-0479">Metal-binding</keyword>
<dbReference type="InterPro" id="IPR036396">
    <property type="entry name" value="Cyt_P450_sf"/>
</dbReference>
<dbReference type="AlphaFoldDB" id="A0AAN6N598"/>
<evidence type="ECO:0000313" key="7">
    <source>
        <dbReference type="Proteomes" id="UP001303473"/>
    </source>
</evidence>
<reference evidence="7" key="1">
    <citation type="journal article" date="2023" name="Mol. Phylogenet. Evol.">
        <title>Genome-scale phylogeny and comparative genomics of the fungal order Sordariales.</title>
        <authorList>
            <person name="Hensen N."/>
            <person name="Bonometti L."/>
            <person name="Westerberg I."/>
            <person name="Brannstrom I.O."/>
            <person name="Guillou S."/>
            <person name="Cros-Aarteil S."/>
            <person name="Calhoun S."/>
            <person name="Haridas S."/>
            <person name="Kuo A."/>
            <person name="Mondo S."/>
            <person name="Pangilinan J."/>
            <person name="Riley R."/>
            <person name="LaButti K."/>
            <person name="Andreopoulos B."/>
            <person name="Lipzen A."/>
            <person name="Chen C."/>
            <person name="Yan M."/>
            <person name="Daum C."/>
            <person name="Ng V."/>
            <person name="Clum A."/>
            <person name="Steindorff A."/>
            <person name="Ohm R.A."/>
            <person name="Martin F."/>
            <person name="Silar P."/>
            <person name="Natvig D.O."/>
            <person name="Lalanne C."/>
            <person name="Gautier V."/>
            <person name="Ament-Velasquez S.L."/>
            <person name="Kruys A."/>
            <person name="Hutchinson M.I."/>
            <person name="Powell A.J."/>
            <person name="Barry K."/>
            <person name="Miller A.N."/>
            <person name="Grigoriev I.V."/>
            <person name="Debuchy R."/>
            <person name="Gladieux P."/>
            <person name="Hiltunen Thoren M."/>
            <person name="Johannesson H."/>
        </authorList>
    </citation>
    <scope>NUCLEOTIDE SEQUENCE [LARGE SCALE GENOMIC DNA]</scope>
    <source>
        <strain evidence="7">CBS 340.73</strain>
    </source>
</reference>
<organism evidence="6 7">
    <name type="scientific">Diplogelasinospora grovesii</name>
    <dbReference type="NCBI Taxonomy" id="303347"/>
    <lineage>
        <taxon>Eukaryota</taxon>
        <taxon>Fungi</taxon>
        <taxon>Dikarya</taxon>
        <taxon>Ascomycota</taxon>
        <taxon>Pezizomycotina</taxon>
        <taxon>Sordariomycetes</taxon>
        <taxon>Sordariomycetidae</taxon>
        <taxon>Sordariales</taxon>
        <taxon>Diplogelasinosporaceae</taxon>
        <taxon>Diplogelasinospora</taxon>
    </lineage>
</organism>
<evidence type="ECO:0000256" key="2">
    <source>
        <dbReference type="ARBA" id="ARBA00022723"/>
    </source>
</evidence>
<dbReference type="PRINTS" id="PR00385">
    <property type="entry name" value="P450"/>
</dbReference>
<sequence>MLARLLLAALPLLAAYLFHRLRYIRFRQYARFRQAKSSLIWGHMKVLHEFILRGKPDRHIGASAFVANNLERVVAGEASYNRVLLEMSNELGNPSVFVVDLRPVGHPMAVITSHDVAEQVSRATKLFPWSTPKSPTMGSLVHLIGPRSILTREDDDWKRLRKRFNPGFAPQHLMTLLPCILDKTWLFLRHLDGYARTGEEFPLDKLATNLTFDIIGAVVMDVNFDAQHLDKARQGEFIRLYSELITTYTNDDGQLPSWLQPRRAWRRHRLSTQIDDLLKHMIRRKYAEQRASPSAKRSRSILTLSLQDTDQLTESLVEDTCDQLKTFLFAGHDTTSILLAWMFYELSRTPRALRTVRSELDDIFGHDPDPAVVRNRLLSEEGEDLVRRMSYSSAVIKEILRLHPPAGTARMSRPGTGFVVRPSQGEDVCLDGLVIYNCASIIQRDKAVFGESANDFVPERWLGDSDTSQATNAGSEPPSGTLAEKDGHSIPAGAWRPFERGPRNCIGQELANIEARVILAVVARRYDFAKVGLGELVFNDEGLPLLNEKGQYKVKSELYNTRQVTAKPVDGTRMKVKLTPASSLNLR</sequence>
<keyword evidence="3 4" id="KW-0408">Iron</keyword>
<dbReference type="GO" id="GO:0020037">
    <property type="term" value="F:heme binding"/>
    <property type="evidence" value="ECO:0007669"/>
    <property type="project" value="InterPro"/>
</dbReference>
<dbReference type="PANTHER" id="PTHR24305">
    <property type="entry name" value="CYTOCHROME P450"/>
    <property type="match status" value="1"/>
</dbReference>
<proteinExistence type="predicted"/>
<dbReference type="InterPro" id="IPR050121">
    <property type="entry name" value="Cytochrome_P450_monoxygenase"/>
</dbReference>
<dbReference type="EMBL" id="MU853839">
    <property type="protein sequence ID" value="KAK3938018.1"/>
    <property type="molecule type" value="Genomic_DNA"/>
</dbReference>
<dbReference type="GO" id="GO:0016705">
    <property type="term" value="F:oxidoreductase activity, acting on paired donors, with incorporation or reduction of molecular oxygen"/>
    <property type="evidence" value="ECO:0007669"/>
    <property type="project" value="InterPro"/>
</dbReference>
<evidence type="ECO:0000313" key="6">
    <source>
        <dbReference type="EMBL" id="KAK3938018.1"/>
    </source>
</evidence>
<feature type="region of interest" description="Disordered" evidence="5">
    <location>
        <begin position="460"/>
        <end position="494"/>
    </location>
</feature>
<dbReference type="SUPFAM" id="SSF48264">
    <property type="entry name" value="Cytochrome P450"/>
    <property type="match status" value="1"/>
</dbReference>
<feature type="compositionally biased region" description="Polar residues" evidence="5">
    <location>
        <begin position="465"/>
        <end position="474"/>
    </location>
</feature>
<dbReference type="InterPro" id="IPR002401">
    <property type="entry name" value="Cyt_P450_E_grp-I"/>
</dbReference>
<dbReference type="GO" id="GO:0005506">
    <property type="term" value="F:iron ion binding"/>
    <property type="evidence" value="ECO:0007669"/>
    <property type="project" value="InterPro"/>
</dbReference>
<dbReference type="GO" id="GO:0004497">
    <property type="term" value="F:monooxygenase activity"/>
    <property type="evidence" value="ECO:0007669"/>
    <property type="project" value="UniProtKB-KW"/>
</dbReference>
<evidence type="ECO:0000256" key="3">
    <source>
        <dbReference type="ARBA" id="ARBA00023004"/>
    </source>
</evidence>
<dbReference type="InterPro" id="IPR001128">
    <property type="entry name" value="Cyt_P450"/>
</dbReference>
<dbReference type="Pfam" id="PF00067">
    <property type="entry name" value="p450"/>
    <property type="match status" value="1"/>
</dbReference>
<gene>
    <name evidence="6" type="ORF">QBC46DRAFT_441792</name>
</gene>
<protein>
    <submittedName>
        <fullName evidence="6">Sterigmatocystin biosynthesis P450 monooxygenase stcS</fullName>
    </submittedName>
</protein>
<keyword evidence="7" id="KW-1185">Reference proteome</keyword>
<dbReference type="PANTHER" id="PTHR24305:SF222">
    <property type="entry name" value="CYTOCHROME P450 MONOOXYGENASE STCS"/>
    <property type="match status" value="1"/>
</dbReference>
<dbReference type="Gene3D" id="1.10.630.10">
    <property type="entry name" value="Cytochrome P450"/>
    <property type="match status" value="1"/>
</dbReference>
<keyword evidence="1 4" id="KW-0349">Heme</keyword>
<comment type="cofactor">
    <cofactor evidence="4">
        <name>heme</name>
        <dbReference type="ChEBI" id="CHEBI:30413"/>
    </cofactor>
</comment>
<keyword evidence="6" id="KW-0503">Monooxygenase</keyword>
<dbReference type="Proteomes" id="UP001303473">
    <property type="component" value="Unassembled WGS sequence"/>
</dbReference>
<dbReference type="CDD" id="cd11051">
    <property type="entry name" value="CYP59-like"/>
    <property type="match status" value="1"/>
</dbReference>
<evidence type="ECO:0000256" key="1">
    <source>
        <dbReference type="ARBA" id="ARBA00022617"/>
    </source>
</evidence>
<accession>A0AAN6N598</accession>
<feature type="binding site" description="axial binding residue" evidence="4">
    <location>
        <position position="505"/>
    </location>
    <ligand>
        <name>heme</name>
        <dbReference type="ChEBI" id="CHEBI:30413"/>
    </ligand>
    <ligandPart>
        <name>Fe</name>
        <dbReference type="ChEBI" id="CHEBI:18248"/>
    </ligandPart>
</feature>
<dbReference type="PRINTS" id="PR00463">
    <property type="entry name" value="EP450I"/>
</dbReference>